<accession>A0A4U5MUJ8</accession>
<proteinExistence type="predicted"/>
<feature type="signal peptide" evidence="2">
    <location>
        <begin position="1"/>
        <end position="26"/>
    </location>
</feature>
<gene>
    <name evidence="3" type="ORF">L596_020523</name>
</gene>
<evidence type="ECO:0000313" key="3">
    <source>
        <dbReference type="EMBL" id="TKR73183.1"/>
    </source>
</evidence>
<keyword evidence="1" id="KW-1133">Transmembrane helix</keyword>
<dbReference type="AlphaFoldDB" id="A0A4U5MUJ8"/>
<reference evidence="3 4" key="2">
    <citation type="journal article" date="2019" name="G3 (Bethesda)">
        <title>Hybrid Assembly of the Genome of the Entomopathogenic Nematode Steinernema carpocapsae Identifies the X-Chromosome.</title>
        <authorList>
            <person name="Serra L."/>
            <person name="Macchietto M."/>
            <person name="Macias-Munoz A."/>
            <person name="McGill C.J."/>
            <person name="Rodriguez I.M."/>
            <person name="Rodriguez B."/>
            <person name="Murad R."/>
            <person name="Mortazavi A."/>
        </authorList>
    </citation>
    <scope>NUCLEOTIDE SEQUENCE [LARGE SCALE GENOMIC DNA]</scope>
    <source>
        <strain evidence="3 4">ALL</strain>
    </source>
</reference>
<evidence type="ECO:0000256" key="1">
    <source>
        <dbReference type="SAM" id="Phobius"/>
    </source>
</evidence>
<organism evidence="3 4">
    <name type="scientific">Steinernema carpocapsae</name>
    <name type="common">Entomopathogenic nematode</name>
    <dbReference type="NCBI Taxonomy" id="34508"/>
    <lineage>
        <taxon>Eukaryota</taxon>
        <taxon>Metazoa</taxon>
        <taxon>Ecdysozoa</taxon>
        <taxon>Nematoda</taxon>
        <taxon>Chromadorea</taxon>
        <taxon>Rhabditida</taxon>
        <taxon>Tylenchina</taxon>
        <taxon>Panagrolaimomorpha</taxon>
        <taxon>Strongyloidoidea</taxon>
        <taxon>Steinernematidae</taxon>
        <taxon>Steinernema</taxon>
    </lineage>
</organism>
<evidence type="ECO:0008006" key="5">
    <source>
        <dbReference type="Google" id="ProtNLM"/>
    </source>
</evidence>
<dbReference type="EMBL" id="AZBU02000006">
    <property type="protein sequence ID" value="TKR73183.1"/>
    <property type="molecule type" value="Genomic_DNA"/>
</dbReference>
<protein>
    <recommendedName>
        <fullName evidence="5">7TM GPCR serpentine receptor class x (Srx) domain-containing protein</fullName>
    </recommendedName>
</protein>
<keyword evidence="2" id="KW-0732">Signal</keyword>
<keyword evidence="1" id="KW-0472">Membrane</keyword>
<comment type="caution">
    <text evidence="3">The sequence shown here is derived from an EMBL/GenBank/DDBJ whole genome shotgun (WGS) entry which is preliminary data.</text>
</comment>
<keyword evidence="1" id="KW-0812">Transmembrane</keyword>
<feature type="chain" id="PRO_5020278558" description="7TM GPCR serpentine receptor class x (Srx) domain-containing protein" evidence="2">
    <location>
        <begin position="27"/>
        <end position="283"/>
    </location>
</feature>
<sequence length="283" mass="31844">MIHMGLVQIVYSFGAFWFAILQLCDCDPLTLGTQGIRLTVSAIRAEGLFELILALNRLSIICKIKCPDVLFVVLAILSWVFLFAHQVVFSTSLAGYSAVRGYYVIKTDLTLPHTLHIHSDLGFAYEIILLSALAVYIMIVLHLIYVKWKSKILKDMSKEAKILIYASARNIREEFFCRQPKSKISTIATIRAQLEPKLIPSLSNDQCHQRQIDFAMCLSHALLYISCRRRSATQLPIGCRLGPDTTSLCRRAADGRCGTLELKFWGKAHEPQAEACLVLIINL</sequence>
<name>A0A4U5MUJ8_STECR</name>
<evidence type="ECO:0000313" key="4">
    <source>
        <dbReference type="Proteomes" id="UP000298663"/>
    </source>
</evidence>
<reference evidence="3 4" key="1">
    <citation type="journal article" date="2015" name="Genome Biol.">
        <title>Comparative genomics of Steinernema reveals deeply conserved gene regulatory networks.</title>
        <authorList>
            <person name="Dillman A.R."/>
            <person name="Macchietto M."/>
            <person name="Porter C.F."/>
            <person name="Rogers A."/>
            <person name="Williams B."/>
            <person name="Antoshechkin I."/>
            <person name="Lee M.M."/>
            <person name="Goodwin Z."/>
            <person name="Lu X."/>
            <person name="Lewis E.E."/>
            <person name="Goodrich-Blair H."/>
            <person name="Stock S.P."/>
            <person name="Adams B.J."/>
            <person name="Sternberg P.W."/>
            <person name="Mortazavi A."/>
        </authorList>
    </citation>
    <scope>NUCLEOTIDE SEQUENCE [LARGE SCALE GENOMIC DNA]</scope>
    <source>
        <strain evidence="3 4">ALL</strain>
    </source>
</reference>
<keyword evidence="4" id="KW-1185">Reference proteome</keyword>
<dbReference type="Proteomes" id="UP000298663">
    <property type="component" value="Unassembled WGS sequence"/>
</dbReference>
<evidence type="ECO:0000256" key="2">
    <source>
        <dbReference type="SAM" id="SignalP"/>
    </source>
</evidence>
<feature type="transmembrane region" description="Helical" evidence="1">
    <location>
        <begin position="68"/>
        <end position="88"/>
    </location>
</feature>
<feature type="transmembrane region" description="Helical" evidence="1">
    <location>
        <begin position="123"/>
        <end position="146"/>
    </location>
</feature>